<feature type="compositionally biased region" description="Basic and acidic residues" evidence="2">
    <location>
        <begin position="237"/>
        <end position="247"/>
    </location>
</feature>
<evidence type="ECO:0000256" key="2">
    <source>
        <dbReference type="SAM" id="MobiDB-lite"/>
    </source>
</evidence>
<keyword evidence="1" id="KW-0694">RNA-binding</keyword>
<feature type="compositionally biased region" description="Basic and acidic residues" evidence="2">
    <location>
        <begin position="1"/>
        <end position="13"/>
    </location>
</feature>
<evidence type="ECO:0000313" key="5">
    <source>
        <dbReference type="Proteomes" id="UP001281003"/>
    </source>
</evidence>
<feature type="region of interest" description="Disordered" evidence="2">
    <location>
        <begin position="1"/>
        <end position="45"/>
    </location>
</feature>
<evidence type="ECO:0000313" key="4">
    <source>
        <dbReference type="EMBL" id="KAK3391602.1"/>
    </source>
</evidence>
<dbReference type="EMBL" id="JAUTDP010000013">
    <property type="protein sequence ID" value="KAK3391602.1"/>
    <property type="molecule type" value="Genomic_DNA"/>
</dbReference>
<dbReference type="GO" id="GO:0003723">
    <property type="term" value="F:RNA binding"/>
    <property type="evidence" value="ECO:0007669"/>
    <property type="project" value="UniProtKB-UniRule"/>
</dbReference>
<dbReference type="SUPFAM" id="SSF143437">
    <property type="entry name" value="THUMP domain-like"/>
    <property type="match status" value="1"/>
</dbReference>
<dbReference type="InterPro" id="IPR004114">
    <property type="entry name" value="THUMP_dom"/>
</dbReference>
<dbReference type="InterPro" id="IPR040183">
    <property type="entry name" value="THUMPD1-like"/>
</dbReference>
<dbReference type="FunFam" id="3.30.2300.10:FF:000001">
    <property type="entry name" value="THUMP domain-containing protein 1"/>
    <property type="match status" value="1"/>
</dbReference>
<comment type="caution">
    <text evidence="4">The sequence shown here is derived from an EMBL/GenBank/DDBJ whole genome shotgun (WGS) entry which is preliminary data.</text>
</comment>
<feature type="region of interest" description="Disordered" evidence="2">
    <location>
        <begin position="224"/>
        <end position="247"/>
    </location>
</feature>
<proteinExistence type="predicted"/>
<name>A0AAE0P1K2_SORBR</name>
<feature type="domain" description="THUMP" evidence="3">
    <location>
        <begin position="204"/>
        <end position="311"/>
    </location>
</feature>
<sequence length="390" mass="43709">MGGDNKGSKRKDAPGGGDGQKQKKKKTGGNGGKWTTPNQANKLALERNSVPQAGDRGIWVTCARHQENKAAREVINLFEEYIESMYCIKPASKEADAAAKNGDGDDNGAEDLDIAAAIAKELGEMKEKKPADVQKQEDDKALLKAMKLNIDCLLFVRTRDPIKPVEFVKRIVVDTKQCTDIRKIKCRYLNRLTPMSVMGKATEQGLAETARQVLEEYFDLSGKKGEKTAEGAPETTTEEKKEDGEQKREYKPYTYAIRPTIRNHSNLKRDVVINTIAGLINDERHKVNLTNPDKVILVDIFQTVCGMSVVDGDWDELKKYNMTELYNQAAGITTVEQKKQQKQKQDEKKRKPESVSESAEKKEEEKEDVTKDIKEEDEKEKEEPVSATAA</sequence>
<reference evidence="4" key="2">
    <citation type="submission" date="2023-07" db="EMBL/GenBank/DDBJ databases">
        <authorList>
            <consortium name="Lawrence Berkeley National Laboratory"/>
            <person name="Haridas S."/>
            <person name="Hensen N."/>
            <person name="Bonometti L."/>
            <person name="Westerberg I."/>
            <person name="Brannstrom I.O."/>
            <person name="Guillou S."/>
            <person name="Cros-Aarteil S."/>
            <person name="Calhoun S."/>
            <person name="Kuo A."/>
            <person name="Mondo S."/>
            <person name="Pangilinan J."/>
            <person name="Riley R."/>
            <person name="LaButti K."/>
            <person name="Andreopoulos B."/>
            <person name="Lipzen A."/>
            <person name="Chen C."/>
            <person name="Yanf M."/>
            <person name="Daum C."/>
            <person name="Ng V."/>
            <person name="Clum A."/>
            <person name="Steindorff A."/>
            <person name="Ohm R."/>
            <person name="Martin F."/>
            <person name="Silar P."/>
            <person name="Natvig D."/>
            <person name="Lalanne C."/>
            <person name="Gautier V."/>
            <person name="Ament-velasquez S.L."/>
            <person name="Kruys A."/>
            <person name="Hutchinson M.I."/>
            <person name="Powell A.J."/>
            <person name="Barry K."/>
            <person name="Miller A.N."/>
            <person name="Grigoriev I.V."/>
            <person name="Debuchy R."/>
            <person name="Gladieux P."/>
            <person name="Thoren M.H."/>
            <person name="Johannesson H."/>
        </authorList>
    </citation>
    <scope>NUCLEOTIDE SEQUENCE</scope>
    <source>
        <strain evidence="4">FGSC 1904</strain>
    </source>
</reference>
<dbReference type="Proteomes" id="UP001281003">
    <property type="component" value="Unassembled WGS sequence"/>
</dbReference>
<dbReference type="Gene3D" id="3.30.2300.10">
    <property type="entry name" value="THUMP superfamily"/>
    <property type="match status" value="1"/>
</dbReference>
<dbReference type="SMART" id="SM00981">
    <property type="entry name" value="THUMP"/>
    <property type="match status" value="1"/>
</dbReference>
<evidence type="ECO:0000256" key="1">
    <source>
        <dbReference type="PROSITE-ProRule" id="PRU00529"/>
    </source>
</evidence>
<organism evidence="4 5">
    <name type="scientific">Sordaria brevicollis</name>
    <dbReference type="NCBI Taxonomy" id="83679"/>
    <lineage>
        <taxon>Eukaryota</taxon>
        <taxon>Fungi</taxon>
        <taxon>Dikarya</taxon>
        <taxon>Ascomycota</taxon>
        <taxon>Pezizomycotina</taxon>
        <taxon>Sordariomycetes</taxon>
        <taxon>Sordariomycetidae</taxon>
        <taxon>Sordariales</taxon>
        <taxon>Sordariaceae</taxon>
        <taxon>Sordaria</taxon>
    </lineage>
</organism>
<dbReference type="AlphaFoldDB" id="A0AAE0P1K2"/>
<accession>A0AAE0P1K2</accession>
<dbReference type="PANTHER" id="PTHR13452:SF10">
    <property type="entry name" value="THUMP DOMAIN-CONTAINING PROTEIN 1"/>
    <property type="match status" value="1"/>
</dbReference>
<protein>
    <recommendedName>
        <fullName evidence="3">THUMP domain-containing protein</fullName>
    </recommendedName>
</protein>
<gene>
    <name evidence="4" type="ORF">B0T20DRAFT_83670</name>
</gene>
<dbReference type="GO" id="GO:0006400">
    <property type="term" value="P:tRNA modification"/>
    <property type="evidence" value="ECO:0007669"/>
    <property type="project" value="InterPro"/>
</dbReference>
<feature type="compositionally biased region" description="Basic and acidic residues" evidence="2">
    <location>
        <begin position="336"/>
        <end position="384"/>
    </location>
</feature>
<feature type="region of interest" description="Disordered" evidence="2">
    <location>
        <begin position="334"/>
        <end position="390"/>
    </location>
</feature>
<evidence type="ECO:0000259" key="3">
    <source>
        <dbReference type="PROSITE" id="PS51165"/>
    </source>
</evidence>
<dbReference type="PANTHER" id="PTHR13452">
    <property type="entry name" value="THUMP DOMAIN CONTAINING PROTEIN 1-RELATED"/>
    <property type="match status" value="1"/>
</dbReference>
<reference evidence="4" key="1">
    <citation type="journal article" date="2023" name="Mol. Phylogenet. Evol.">
        <title>Genome-scale phylogeny and comparative genomics of the fungal order Sordariales.</title>
        <authorList>
            <person name="Hensen N."/>
            <person name="Bonometti L."/>
            <person name="Westerberg I."/>
            <person name="Brannstrom I.O."/>
            <person name="Guillou S."/>
            <person name="Cros-Aarteil S."/>
            <person name="Calhoun S."/>
            <person name="Haridas S."/>
            <person name="Kuo A."/>
            <person name="Mondo S."/>
            <person name="Pangilinan J."/>
            <person name="Riley R."/>
            <person name="LaButti K."/>
            <person name="Andreopoulos B."/>
            <person name="Lipzen A."/>
            <person name="Chen C."/>
            <person name="Yan M."/>
            <person name="Daum C."/>
            <person name="Ng V."/>
            <person name="Clum A."/>
            <person name="Steindorff A."/>
            <person name="Ohm R.A."/>
            <person name="Martin F."/>
            <person name="Silar P."/>
            <person name="Natvig D.O."/>
            <person name="Lalanne C."/>
            <person name="Gautier V."/>
            <person name="Ament-Velasquez S.L."/>
            <person name="Kruys A."/>
            <person name="Hutchinson M.I."/>
            <person name="Powell A.J."/>
            <person name="Barry K."/>
            <person name="Miller A.N."/>
            <person name="Grigoriev I.V."/>
            <person name="Debuchy R."/>
            <person name="Gladieux P."/>
            <person name="Hiltunen Thoren M."/>
            <person name="Johannesson H."/>
        </authorList>
    </citation>
    <scope>NUCLEOTIDE SEQUENCE</scope>
    <source>
        <strain evidence="4">FGSC 1904</strain>
    </source>
</reference>
<dbReference type="Pfam" id="PF02926">
    <property type="entry name" value="THUMP"/>
    <property type="match status" value="1"/>
</dbReference>
<keyword evidence="5" id="KW-1185">Reference proteome</keyword>
<dbReference type="CDD" id="cd11717">
    <property type="entry name" value="THUMP_THUMPD1_like"/>
    <property type="match status" value="1"/>
</dbReference>
<dbReference type="PROSITE" id="PS51165">
    <property type="entry name" value="THUMP"/>
    <property type="match status" value="1"/>
</dbReference>